<keyword evidence="10" id="KW-1185">Reference proteome</keyword>
<feature type="transmembrane region" description="Helical" evidence="8">
    <location>
        <begin position="12"/>
        <end position="31"/>
    </location>
</feature>
<sequence>MKFAVTHRKQPLESVIPMINVVFLLLIFFLMSARMSPPEPVEVTPPQSSADDPADLDAVLYVGADGVAAYRDARDAEALTAYAAALCGGDCDGAAATLRADTGAPAVKIAALLTQLAGLGIADVELVTQP</sequence>
<keyword evidence="4 7" id="KW-0812">Transmembrane</keyword>
<protein>
    <submittedName>
        <fullName evidence="9">Biopolymer transporter ExbD</fullName>
    </submittedName>
</protein>
<gene>
    <name evidence="9" type="ORF">HCZ30_13890</name>
</gene>
<comment type="caution">
    <text evidence="9">The sequence shown here is derived from an EMBL/GenBank/DDBJ whole genome shotgun (WGS) entry which is preliminary data.</text>
</comment>
<accession>A0ABX0W0A5</accession>
<comment type="subcellular location">
    <subcellularLocation>
        <location evidence="1">Cell membrane</location>
        <topology evidence="1">Single-pass membrane protein</topology>
    </subcellularLocation>
    <subcellularLocation>
        <location evidence="7">Cell membrane</location>
        <topology evidence="7">Single-pass type II membrane protein</topology>
    </subcellularLocation>
</comment>
<keyword evidence="7" id="KW-0813">Transport</keyword>
<evidence type="ECO:0000313" key="9">
    <source>
        <dbReference type="EMBL" id="NIY73519.1"/>
    </source>
</evidence>
<dbReference type="PANTHER" id="PTHR30558">
    <property type="entry name" value="EXBD MEMBRANE COMPONENT OF PMF-DRIVEN MACROMOLECULE IMPORT SYSTEM"/>
    <property type="match status" value="1"/>
</dbReference>
<evidence type="ECO:0000256" key="4">
    <source>
        <dbReference type="ARBA" id="ARBA00022692"/>
    </source>
</evidence>
<evidence type="ECO:0000313" key="10">
    <source>
        <dbReference type="Proteomes" id="UP000709466"/>
    </source>
</evidence>
<name>A0ABX0W0A5_9RHOB</name>
<keyword evidence="6 8" id="KW-0472">Membrane</keyword>
<comment type="similarity">
    <text evidence="2 7">Belongs to the ExbD/TolR family.</text>
</comment>
<dbReference type="Pfam" id="PF02472">
    <property type="entry name" value="ExbD"/>
    <property type="match status" value="1"/>
</dbReference>
<evidence type="ECO:0000256" key="8">
    <source>
        <dbReference type="SAM" id="Phobius"/>
    </source>
</evidence>
<evidence type="ECO:0000256" key="3">
    <source>
        <dbReference type="ARBA" id="ARBA00022475"/>
    </source>
</evidence>
<dbReference type="Proteomes" id="UP000709466">
    <property type="component" value="Unassembled WGS sequence"/>
</dbReference>
<dbReference type="EMBL" id="JAATOP010000010">
    <property type="protein sequence ID" value="NIY73519.1"/>
    <property type="molecule type" value="Genomic_DNA"/>
</dbReference>
<dbReference type="InterPro" id="IPR003400">
    <property type="entry name" value="ExbD"/>
</dbReference>
<evidence type="ECO:0000256" key="6">
    <source>
        <dbReference type="ARBA" id="ARBA00023136"/>
    </source>
</evidence>
<dbReference type="RefSeq" id="WP_167638900.1">
    <property type="nucleotide sequence ID" value="NZ_JAATOP010000010.1"/>
</dbReference>
<evidence type="ECO:0000256" key="2">
    <source>
        <dbReference type="ARBA" id="ARBA00005811"/>
    </source>
</evidence>
<reference evidence="9 10" key="1">
    <citation type="submission" date="2020-03" db="EMBL/GenBank/DDBJ databases">
        <title>Bacterial isolates of synthetic phycosphere.</title>
        <authorList>
            <person name="Fu H."/>
            <person name="Moran M.A."/>
        </authorList>
    </citation>
    <scope>NUCLEOTIDE SEQUENCE [LARGE SCALE GENOMIC DNA]</scope>
    <source>
        <strain evidence="9 10">HF1</strain>
    </source>
</reference>
<proteinExistence type="inferred from homology"/>
<evidence type="ECO:0000256" key="1">
    <source>
        <dbReference type="ARBA" id="ARBA00004162"/>
    </source>
</evidence>
<evidence type="ECO:0000256" key="5">
    <source>
        <dbReference type="ARBA" id="ARBA00022989"/>
    </source>
</evidence>
<keyword evidence="5 8" id="KW-1133">Transmembrane helix</keyword>
<keyword evidence="7" id="KW-0653">Protein transport</keyword>
<evidence type="ECO:0000256" key="7">
    <source>
        <dbReference type="RuleBase" id="RU003879"/>
    </source>
</evidence>
<organism evidence="9 10">
    <name type="scientific">Marivivens donghaensis</name>
    <dbReference type="NCBI Taxonomy" id="1699413"/>
    <lineage>
        <taxon>Bacteria</taxon>
        <taxon>Pseudomonadati</taxon>
        <taxon>Pseudomonadota</taxon>
        <taxon>Alphaproteobacteria</taxon>
        <taxon>Rhodobacterales</taxon>
        <taxon>Paracoccaceae</taxon>
        <taxon>Marivivens group</taxon>
        <taxon>Marivivens</taxon>
    </lineage>
</organism>
<keyword evidence="3" id="KW-1003">Cell membrane</keyword>